<evidence type="ECO:0000313" key="3">
    <source>
        <dbReference type="Proteomes" id="UP000595140"/>
    </source>
</evidence>
<feature type="compositionally biased region" description="Polar residues" evidence="1">
    <location>
        <begin position="8"/>
        <end position="24"/>
    </location>
</feature>
<evidence type="ECO:0000256" key="1">
    <source>
        <dbReference type="SAM" id="MobiDB-lite"/>
    </source>
</evidence>
<name>A0A484L233_9ASTE</name>
<gene>
    <name evidence="2" type="ORF">CCAM_LOCUS12134</name>
</gene>
<protein>
    <submittedName>
        <fullName evidence="2">Uncharacterized protein</fullName>
    </submittedName>
</protein>
<keyword evidence="3" id="KW-1185">Reference proteome</keyword>
<evidence type="ECO:0000313" key="2">
    <source>
        <dbReference type="EMBL" id="VFQ70358.1"/>
    </source>
</evidence>
<dbReference type="AlphaFoldDB" id="A0A484L233"/>
<proteinExistence type="predicted"/>
<sequence>MGKDKSRAATSGKSKSKSRAPTSSCEECLYYGDGSYLWFDSEEERTRFLTFFSKWVVAPPRIIPERYPELEGYDDLDAQLHQAGLWPFVSRARKEINPALIRAFYSNLRREDDVLYSLVKSTPIELTVEQLGRIAGLPFQGDDVSHYGGEDWVLNNEGLILNELGITELKRHASGRPTIHSANPEGRLGELDGRTGAIAAAATRGSPEEWELVGGPPPLSVAHRRKWELASSGPRGLAGLGGYSPTLVEGTAGVPLPRARCSPERSPRSAARRRREEFPELEESLVYWTAMLAAVAKGSSKLVAGYDSAGSPSGHGSKLAGERLANGSPERTGSGSPEEGGIHQRPAAVRGSP</sequence>
<feature type="region of interest" description="Disordered" evidence="1">
    <location>
        <begin position="1"/>
        <end position="24"/>
    </location>
</feature>
<dbReference type="Proteomes" id="UP000595140">
    <property type="component" value="Unassembled WGS sequence"/>
</dbReference>
<accession>A0A484L233</accession>
<dbReference type="EMBL" id="OOIL02000889">
    <property type="protein sequence ID" value="VFQ70358.1"/>
    <property type="molecule type" value="Genomic_DNA"/>
</dbReference>
<feature type="region of interest" description="Disordered" evidence="1">
    <location>
        <begin position="306"/>
        <end position="353"/>
    </location>
</feature>
<organism evidence="2 3">
    <name type="scientific">Cuscuta campestris</name>
    <dbReference type="NCBI Taxonomy" id="132261"/>
    <lineage>
        <taxon>Eukaryota</taxon>
        <taxon>Viridiplantae</taxon>
        <taxon>Streptophyta</taxon>
        <taxon>Embryophyta</taxon>
        <taxon>Tracheophyta</taxon>
        <taxon>Spermatophyta</taxon>
        <taxon>Magnoliopsida</taxon>
        <taxon>eudicotyledons</taxon>
        <taxon>Gunneridae</taxon>
        <taxon>Pentapetalae</taxon>
        <taxon>asterids</taxon>
        <taxon>lamiids</taxon>
        <taxon>Solanales</taxon>
        <taxon>Convolvulaceae</taxon>
        <taxon>Cuscuteae</taxon>
        <taxon>Cuscuta</taxon>
        <taxon>Cuscuta subgen. Grammica</taxon>
        <taxon>Cuscuta sect. Cleistogrammica</taxon>
    </lineage>
</organism>
<feature type="region of interest" description="Disordered" evidence="1">
    <location>
        <begin position="251"/>
        <end position="277"/>
    </location>
</feature>
<reference evidence="2 3" key="1">
    <citation type="submission" date="2018-04" db="EMBL/GenBank/DDBJ databases">
        <authorList>
            <person name="Vogel A."/>
        </authorList>
    </citation>
    <scope>NUCLEOTIDE SEQUENCE [LARGE SCALE GENOMIC DNA]</scope>
</reference>